<protein>
    <submittedName>
        <fullName evidence="3">Predicted ATPase</fullName>
    </submittedName>
</protein>
<dbReference type="InterPro" id="IPR014555">
    <property type="entry name" value="RecF-like"/>
</dbReference>
<dbReference type="PANTHER" id="PTHR32182">
    <property type="entry name" value="DNA REPLICATION AND REPAIR PROTEIN RECF"/>
    <property type="match status" value="1"/>
</dbReference>
<dbReference type="GO" id="GO:0005524">
    <property type="term" value="F:ATP binding"/>
    <property type="evidence" value="ECO:0007669"/>
    <property type="project" value="InterPro"/>
</dbReference>
<accession>A0A450WED8</accession>
<dbReference type="AlphaFoldDB" id="A0A450WED8"/>
<evidence type="ECO:0000313" key="3">
    <source>
        <dbReference type="EMBL" id="VFK15403.1"/>
    </source>
</evidence>
<reference evidence="3" key="1">
    <citation type="submission" date="2019-02" db="EMBL/GenBank/DDBJ databases">
        <authorList>
            <person name="Gruber-Vodicka R. H."/>
            <person name="Seah K. B. B."/>
        </authorList>
    </citation>
    <scope>NUCLEOTIDE SEQUENCE</scope>
    <source>
        <strain evidence="3">BECK_BY7</strain>
    </source>
</reference>
<proteinExistence type="predicted"/>
<dbReference type="Pfam" id="PF13304">
    <property type="entry name" value="AAA_21"/>
    <property type="match status" value="1"/>
</dbReference>
<dbReference type="PANTHER" id="PTHR32182:SF22">
    <property type="entry name" value="ATP-DEPENDENT ENDONUCLEASE, OLD FAMILY-RELATED"/>
    <property type="match status" value="1"/>
</dbReference>
<evidence type="ECO:0000259" key="2">
    <source>
        <dbReference type="Pfam" id="PF13476"/>
    </source>
</evidence>
<dbReference type="SUPFAM" id="SSF52540">
    <property type="entry name" value="P-loop containing nucleoside triphosphate hydrolases"/>
    <property type="match status" value="1"/>
</dbReference>
<dbReference type="GO" id="GO:0006302">
    <property type="term" value="P:double-strand break repair"/>
    <property type="evidence" value="ECO:0007669"/>
    <property type="project" value="InterPro"/>
</dbReference>
<dbReference type="Gene3D" id="3.40.50.300">
    <property type="entry name" value="P-loop containing nucleotide triphosphate hydrolases"/>
    <property type="match status" value="1"/>
</dbReference>
<dbReference type="Pfam" id="PF13476">
    <property type="entry name" value="AAA_23"/>
    <property type="match status" value="1"/>
</dbReference>
<dbReference type="InterPro" id="IPR027417">
    <property type="entry name" value="P-loop_NTPase"/>
</dbReference>
<sequence length="388" mass="44105">MDTRKNIFNERDSSERLKLNRIDIKGFKSFSGEEGQSIPLGGVTVLLGANGSGKSNLVSFFKLLNFMTTGALQQYVGRQGVNQLLFYGNKTTESITFKLHFSSQEAADTYEVRLAYGMPDRLFVSGEGVTYQRKEWESPREYCLNVGGLETGLRDDARTRATSKFVTGLLFGIRTYQFHDTSDTAKIKDRGYVDDVDYLRSDAGNLAAFLKRLKEDADYRRYYDRIVRHIRRVMPEFHDFVLNTLPENANYVRLNWTDASGNDYLFGPHQISDGSLRFMALTTLLLQPSELLPQFIVVDEPELGLHPAAIAELVGMVRSVSHKTQMLLATQSTRLVDEFSPGDLLIAERDEESRSSVFKKLDGEQLRDWLERYSLSELWEKNVLGGQP</sequence>
<feature type="domain" description="Rad50/SbcC-type AAA" evidence="2">
    <location>
        <begin position="21"/>
        <end position="107"/>
    </location>
</feature>
<name>A0A450WED8_9GAMM</name>
<dbReference type="EMBL" id="CAADFN010000015">
    <property type="protein sequence ID" value="VFK15403.1"/>
    <property type="molecule type" value="Genomic_DNA"/>
</dbReference>
<dbReference type="GO" id="GO:0000731">
    <property type="term" value="P:DNA synthesis involved in DNA repair"/>
    <property type="evidence" value="ECO:0007669"/>
    <property type="project" value="TreeGrafter"/>
</dbReference>
<dbReference type="GO" id="GO:0016887">
    <property type="term" value="F:ATP hydrolysis activity"/>
    <property type="evidence" value="ECO:0007669"/>
    <property type="project" value="InterPro"/>
</dbReference>
<evidence type="ECO:0000259" key="1">
    <source>
        <dbReference type="Pfam" id="PF13304"/>
    </source>
</evidence>
<gene>
    <name evidence="3" type="ORF">BECKLFY1418C_GA0070996_101514</name>
</gene>
<organism evidence="3">
    <name type="scientific">Candidatus Kentrum sp. LFY</name>
    <dbReference type="NCBI Taxonomy" id="2126342"/>
    <lineage>
        <taxon>Bacteria</taxon>
        <taxon>Pseudomonadati</taxon>
        <taxon>Pseudomonadota</taxon>
        <taxon>Gammaproteobacteria</taxon>
        <taxon>Candidatus Kentrum</taxon>
    </lineage>
</organism>
<dbReference type="InterPro" id="IPR038729">
    <property type="entry name" value="Rad50/SbcC_AAA"/>
</dbReference>
<dbReference type="InterPro" id="IPR003959">
    <property type="entry name" value="ATPase_AAA_core"/>
</dbReference>
<dbReference type="PIRSF" id="PIRSF029347">
    <property type="entry name" value="RecF"/>
    <property type="match status" value="1"/>
</dbReference>
<feature type="domain" description="ATPase AAA-type core" evidence="1">
    <location>
        <begin position="174"/>
        <end position="337"/>
    </location>
</feature>